<accession>A0ABX3IG52</accession>
<dbReference type="Proteomes" id="UP000242616">
    <property type="component" value="Unassembled WGS sequence"/>
</dbReference>
<evidence type="ECO:0000313" key="3">
    <source>
        <dbReference type="Proteomes" id="UP000242616"/>
    </source>
</evidence>
<evidence type="ECO:0000313" key="2">
    <source>
        <dbReference type="EMBL" id="ONN26807.1"/>
    </source>
</evidence>
<name>A0ABX3IG52_9BACT</name>
<gene>
    <name evidence="2" type="ORF">XJ44_08055</name>
</gene>
<proteinExistence type="predicted"/>
<dbReference type="EMBL" id="LBFC01000022">
    <property type="protein sequence ID" value="ONN26807.1"/>
    <property type="molecule type" value="Genomic_DNA"/>
</dbReference>
<keyword evidence="3" id="KW-1185">Reference proteome</keyword>
<dbReference type="Pfam" id="PF25856">
    <property type="entry name" value="MPN635_N"/>
    <property type="match status" value="1"/>
</dbReference>
<evidence type="ECO:0000259" key="1">
    <source>
        <dbReference type="Pfam" id="PF25856"/>
    </source>
</evidence>
<dbReference type="RefSeq" id="WP_077198662.1">
    <property type="nucleotide sequence ID" value="NZ_LBFC01000022.1"/>
</dbReference>
<comment type="caution">
    <text evidence="2">The sequence shown here is derived from an EMBL/GenBank/DDBJ whole genome shotgun (WGS) entry which is preliminary data.</text>
</comment>
<feature type="domain" description="MPN635 N-terminal" evidence="1">
    <location>
        <begin position="79"/>
        <end position="166"/>
    </location>
</feature>
<sequence length="404" mass="47039">MFDFSKTEKSLVFSLANLAIISKYKIKFNKNEILFSADRIVTKFLKDVDFKILKADNKIDSPVIENATILFYNIPDESLDKLKSMFLNNVTVLESNNEGEVFLNENNNSKIYINGFLVATEKNFLFSYNIKKPTKTIIKKIEKLELPFKRTAYVHKIKTILLNCEKAEIAMYLAKDLEKLDGGQAHDEINWKDVQLHAVKLLNALNKYLFITKSDYVKYYYLIDTAIESGYKPVYISQNIKDIVESEKDFLGKNINTINVFLEKYSKNFEFAYINKDQLTDVEKENLKIVENLLKDLAVELEIKISTNMLETKNKKYHVKNRTLVLKKEILSNIDITLENAIEGIGRILYPEVDANRAILNLFVKFLKDKQNKFTHVSKINQKESIINKFLNKFKKKDGEKDVR</sequence>
<reference evidence="2 3" key="1">
    <citation type="submission" date="2015-06" db="EMBL/GenBank/DDBJ databases">
        <title>Genome sequencing of Thermotogales isolates from hydrothermal vents.</title>
        <authorList>
            <person name="Haverkamp T.H."/>
            <person name="Kublanov I.V."/>
            <person name="Nesbo C.L."/>
        </authorList>
    </citation>
    <scope>NUCLEOTIDE SEQUENCE [LARGE SCALE GENOMIC DNA]</scope>
    <source>
        <strain evidence="3">ik275mar</strain>
    </source>
</reference>
<protein>
    <recommendedName>
        <fullName evidence="1">MPN635 N-terminal domain-containing protein</fullName>
    </recommendedName>
</protein>
<dbReference type="InterPro" id="IPR058987">
    <property type="entry name" value="MPN635_N"/>
</dbReference>
<organism evidence="2 3">
    <name type="scientific">Thermosipho affectus</name>
    <dbReference type="NCBI Taxonomy" id="660294"/>
    <lineage>
        <taxon>Bacteria</taxon>
        <taxon>Thermotogati</taxon>
        <taxon>Thermotogota</taxon>
        <taxon>Thermotogae</taxon>
        <taxon>Thermotogales</taxon>
        <taxon>Fervidobacteriaceae</taxon>
        <taxon>Thermosipho</taxon>
    </lineage>
</organism>